<dbReference type="Gene3D" id="3.10.450.40">
    <property type="match status" value="1"/>
</dbReference>
<dbReference type="OrthoDB" id="7875162at2"/>
<evidence type="ECO:0000259" key="2">
    <source>
        <dbReference type="Pfam" id="PF13670"/>
    </source>
</evidence>
<dbReference type="EMBL" id="FWFX01000009">
    <property type="protein sequence ID" value="SLN54911.1"/>
    <property type="molecule type" value="Genomic_DNA"/>
</dbReference>
<dbReference type="AlphaFoldDB" id="A0A1X6ZKY0"/>
<gene>
    <name evidence="3" type="ORF">ROA7450_02824</name>
</gene>
<dbReference type="RefSeq" id="WP_085806453.1">
    <property type="nucleotide sequence ID" value="NZ_FWFX01000009.1"/>
</dbReference>
<name>A0A1X6ZKY0_9RHOB</name>
<protein>
    <recommendedName>
        <fullName evidence="2">PepSY domain-containing protein</fullName>
    </recommendedName>
</protein>
<evidence type="ECO:0000313" key="3">
    <source>
        <dbReference type="EMBL" id="SLN54911.1"/>
    </source>
</evidence>
<proteinExistence type="predicted"/>
<accession>A0A1X6ZKY0</accession>
<feature type="chain" id="PRO_5011987512" description="PepSY domain-containing protein" evidence="1">
    <location>
        <begin position="22"/>
        <end position="93"/>
    </location>
</feature>
<evidence type="ECO:0000256" key="1">
    <source>
        <dbReference type="SAM" id="SignalP"/>
    </source>
</evidence>
<feature type="signal peptide" evidence="1">
    <location>
        <begin position="1"/>
        <end position="21"/>
    </location>
</feature>
<feature type="domain" description="PepSY" evidence="2">
    <location>
        <begin position="7"/>
        <end position="81"/>
    </location>
</feature>
<keyword evidence="4" id="KW-1185">Reference proteome</keyword>
<dbReference type="InterPro" id="IPR025711">
    <property type="entry name" value="PepSY"/>
</dbReference>
<reference evidence="3 4" key="1">
    <citation type="submission" date="2017-03" db="EMBL/GenBank/DDBJ databases">
        <authorList>
            <person name="Afonso C.L."/>
            <person name="Miller P.J."/>
            <person name="Scott M.A."/>
            <person name="Spackman E."/>
            <person name="Goraichik I."/>
            <person name="Dimitrov K.M."/>
            <person name="Suarez D.L."/>
            <person name="Swayne D.E."/>
        </authorList>
    </citation>
    <scope>NUCLEOTIDE SEQUENCE [LARGE SCALE GENOMIC DNA]</scope>
    <source>
        <strain evidence="3 4">CECT 7450</strain>
    </source>
</reference>
<organism evidence="3 4">
    <name type="scientific">Roseovarius albus</name>
    <dbReference type="NCBI Taxonomy" id="1247867"/>
    <lineage>
        <taxon>Bacteria</taxon>
        <taxon>Pseudomonadati</taxon>
        <taxon>Pseudomonadota</taxon>
        <taxon>Alphaproteobacteria</taxon>
        <taxon>Rhodobacterales</taxon>
        <taxon>Roseobacteraceae</taxon>
        <taxon>Roseovarius</taxon>
    </lineage>
</organism>
<sequence length="93" mass="9799">MMKHGKTVLLASLLIPGVALAQINEGDALGTTEADITAALESQGYAITEIETEDGEIEVEAMLGGKAYEIEISAETGNVLEIELDDEDDSDDS</sequence>
<keyword evidence="1" id="KW-0732">Signal</keyword>
<dbReference type="Pfam" id="PF13670">
    <property type="entry name" value="PepSY_2"/>
    <property type="match status" value="1"/>
</dbReference>
<dbReference type="Proteomes" id="UP000193061">
    <property type="component" value="Unassembled WGS sequence"/>
</dbReference>
<evidence type="ECO:0000313" key="4">
    <source>
        <dbReference type="Proteomes" id="UP000193061"/>
    </source>
</evidence>